<dbReference type="PROSITE" id="PS51144">
    <property type="entry name" value="ALPHA_CA_2"/>
    <property type="match status" value="1"/>
</dbReference>
<proteinExistence type="inferred from homology"/>
<dbReference type="InterPro" id="IPR036398">
    <property type="entry name" value="CA_dom_sf"/>
</dbReference>
<evidence type="ECO:0000259" key="5">
    <source>
        <dbReference type="PROSITE" id="PS51144"/>
    </source>
</evidence>
<evidence type="ECO:0000256" key="1">
    <source>
        <dbReference type="ARBA" id="ARBA00010718"/>
    </source>
</evidence>
<reference evidence="6" key="3">
    <citation type="submission" date="2025-09" db="UniProtKB">
        <authorList>
            <consortium name="Ensembl"/>
        </authorList>
    </citation>
    <scope>IDENTIFICATION</scope>
</reference>
<dbReference type="EC" id="4.2.1.1" evidence="4"/>
<keyword evidence="2 4" id="KW-0479">Metal-binding</keyword>
<evidence type="ECO:0000256" key="4">
    <source>
        <dbReference type="RuleBase" id="RU367011"/>
    </source>
</evidence>
<keyword evidence="4" id="KW-0456">Lyase</keyword>
<dbReference type="InParanoid" id="H9GIH5"/>
<comment type="catalytic activity">
    <reaction evidence="4">
        <text>hydrogencarbonate + H(+) = CO2 + H2O</text>
        <dbReference type="Rhea" id="RHEA:10748"/>
        <dbReference type="ChEBI" id="CHEBI:15377"/>
        <dbReference type="ChEBI" id="CHEBI:15378"/>
        <dbReference type="ChEBI" id="CHEBI:16526"/>
        <dbReference type="ChEBI" id="CHEBI:17544"/>
        <dbReference type="EC" id="4.2.1.1"/>
    </reaction>
</comment>
<sequence>EIDMKDGATISGPGLPGIYSLKSFHFHWGTYHYKGSEHAIDGRKHDMELHIVHTKNNMTLEEAKKDPQGIAVLAFFIKKSNETPSVNTWKTLADLLEKIPEKGNSVNLDGQFSLGGLLKVADVRSYYRYFGSLTTPNCSQAVIWTVYPQPIEVTHKTLKKFTDSLYYTTKAEGRKMQKNYRPLQPLNNRKVYYFMENKHGHPCKEFRTNRNMSYV</sequence>
<evidence type="ECO:0000313" key="6">
    <source>
        <dbReference type="Ensembl" id="ENSACAP00000011856.3"/>
    </source>
</evidence>
<dbReference type="SUPFAM" id="SSF51069">
    <property type="entry name" value="Carbonic anhydrase"/>
    <property type="match status" value="1"/>
</dbReference>
<dbReference type="Bgee" id="ENSACAG00000012103">
    <property type="expression patterns" value="Expressed in embryonic post-anal tail and 2 other cell types or tissues"/>
</dbReference>
<dbReference type="Pfam" id="PF00194">
    <property type="entry name" value="Carb_anhydrase"/>
    <property type="match status" value="1"/>
</dbReference>
<feature type="domain" description="Alpha-carbonic anhydrase" evidence="5">
    <location>
        <begin position="1"/>
        <end position="195"/>
    </location>
</feature>
<name>H9GIH5_ANOCA</name>
<dbReference type="Gene3D" id="3.10.200.10">
    <property type="entry name" value="Alpha carbonic anhydrase"/>
    <property type="match status" value="1"/>
</dbReference>
<keyword evidence="3 4" id="KW-0862">Zinc</keyword>
<dbReference type="Proteomes" id="UP000001646">
    <property type="component" value="Unplaced"/>
</dbReference>
<reference evidence="6" key="2">
    <citation type="submission" date="2025-08" db="UniProtKB">
        <authorList>
            <consortium name="Ensembl"/>
        </authorList>
    </citation>
    <scope>IDENTIFICATION</scope>
</reference>
<accession>H9GIH5</accession>
<dbReference type="STRING" id="28377.ENSACAP00000011856"/>
<keyword evidence="7" id="KW-1185">Reference proteome</keyword>
<evidence type="ECO:0000256" key="2">
    <source>
        <dbReference type="ARBA" id="ARBA00022723"/>
    </source>
</evidence>
<evidence type="ECO:0000313" key="7">
    <source>
        <dbReference type="Proteomes" id="UP000001646"/>
    </source>
</evidence>
<reference evidence="6" key="1">
    <citation type="submission" date="2009-12" db="EMBL/GenBank/DDBJ databases">
        <title>The Genome Sequence of Anolis carolinensis (Green Anole Lizard).</title>
        <authorList>
            <consortium name="The Genome Sequencing Platform"/>
            <person name="Di Palma F."/>
            <person name="Alfoldi J."/>
            <person name="Heiman D."/>
            <person name="Young S."/>
            <person name="Grabherr M."/>
            <person name="Johnson J."/>
            <person name="Lander E.S."/>
            <person name="Lindblad-Toh K."/>
        </authorList>
    </citation>
    <scope>NUCLEOTIDE SEQUENCE [LARGE SCALE GENOMIC DNA]</scope>
    <source>
        <strain evidence="6">JBL SC #1</strain>
    </source>
</reference>
<dbReference type="SMART" id="SM01057">
    <property type="entry name" value="Carb_anhydrase"/>
    <property type="match status" value="1"/>
</dbReference>
<dbReference type="InterPro" id="IPR018338">
    <property type="entry name" value="Carbonic_anhydrase_a-class_CS"/>
</dbReference>
<organism evidence="6 7">
    <name type="scientific">Anolis carolinensis</name>
    <name type="common">Green anole</name>
    <name type="synonym">American chameleon</name>
    <dbReference type="NCBI Taxonomy" id="28377"/>
    <lineage>
        <taxon>Eukaryota</taxon>
        <taxon>Metazoa</taxon>
        <taxon>Chordata</taxon>
        <taxon>Craniata</taxon>
        <taxon>Vertebrata</taxon>
        <taxon>Euteleostomi</taxon>
        <taxon>Lepidosauria</taxon>
        <taxon>Squamata</taxon>
        <taxon>Bifurcata</taxon>
        <taxon>Unidentata</taxon>
        <taxon>Episquamata</taxon>
        <taxon>Toxicofera</taxon>
        <taxon>Iguania</taxon>
        <taxon>Dactyloidae</taxon>
        <taxon>Anolis</taxon>
    </lineage>
</organism>
<dbReference type="GO" id="GO:0005886">
    <property type="term" value="C:plasma membrane"/>
    <property type="evidence" value="ECO:0000318"/>
    <property type="project" value="GO_Central"/>
</dbReference>
<dbReference type="GO" id="GO:0004089">
    <property type="term" value="F:carbonate dehydratase activity"/>
    <property type="evidence" value="ECO:0000318"/>
    <property type="project" value="GO_Central"/>
</dbReference>
<dbReference type="GeneTree" id="ENSGT00940000167899"/>
<comment type="function">
    <text evidence="4">Reversible hydration of carbon dioxide.</text>
</comment>
<dbReference type="HOGENOM" id="CLU_039326_2_2_1"/>
<dbReference type="Ensembl" id="ENSACAT00000012100.3">
    <property type="protein sequence ID" value="ENSACAP00000011856.3"/>
    <property type="gene ID" value="ENSACAG00000012103.3"/>
</dbReference>
<protein>
    <recommendedName>
        <fullName evidence="4">Carbonic anhydrase</fullName>
        <ecNumber evidence="4">4.2.1.1</ecNumber>
    </recommendedName>
</protein>
<dbReference type="AlphaFoldDB" id="H9GIH5"/>
<dbReference type="InterPro" id="IPR023561">
    <property type="entry name" value="Carbonic_anhydrase_a-class"/>
</dbReference>
<dbReference type="GO" id="GO:0008270">
    <property type="term" value="F:zinc ion binding"/>
    <property type="evidence" value="ECO:0007669"/>
    <property type="project" value="UniProtKB-UniRule"/>
</dbReference>
<comment type="cofactor">
    <cofactor evidence="4">
        <name>Zn(2+)</name>
        <dbReference type="ChEBI" id="CHEBI:29105"/>
    </cofactor>
</comment>
<dbReference type="InterPro" id="IPR001148">
    <property type="entry name" value="CA_dom"/>
</dbReference>
<comment type="similarity">
    <text evidence="1 4">Belongs to the alpha-carbonic anhydrase family.</text>
</comment>
<dbReference type="PANTHER" id="PTHR18952:SF200">
    <property type="entry name" value="CARBONIC ANHYDRASE"/>
    <property type="match status" value="1"/>
</dbReference>
<evidence type="ECO:0000256" key="3">
    <source>
        <dbReference type="ARBA" id="ARBA00022833"/>
    </source>
</evidence>
<dbReference type="eggNOG" id="KOG0382">
    <property type="taxonomic scope" value="Eukaryota"/>
</dbReference>
<dbReference type="PANTHER" id="PTHR18952">
    <property type="entry name" value="CARBONIC ANHYDRASE"/>
    <property type="match status" value="1"/>
</dbReference>
<dbReference type="PROSITE" id="PS00162">
    <property type="entry name" value="ALPHA_CA_1"/>
    <property type="match status" value="1"/>
</dbReference>